<proteinExistence type="predicted"/>
<reference evidence="1" key="1">
    <citation type="submission" date="2019-12" db="EMBL/GenBank/DDBJ databases">
        <title>Genome sequencing and annotation of Brassica cretica.</title>
        <authorList>
            <person name="Studholme D.J."/>
            <person name="Sarris P."/>
        </authorList>
    </citation>
    <scope>NUCLEOTIDE SEQUENCE</scope>
    <source>
        <strain evidence="1">PFS-109/04</strain>
        <tissue evidence="1">Leaf</tissue>
    </source>
</reference>
<sequence length="101" mass="11461">MPRMIRKTRQAKFAGVFRVNMADSHRKRFSALGLSYTTNISCNVTYSLMKIDSVLSEEDEAQEFCYITSVESAAGCLPSRMCPREKKGRNQRAAGLKNEIY</sequence>
<comment type="caution">
    <text evidence="1">The sequence shown here is derived from an EMBL/GenBank/DDBJ whole genome shotgun (WGS) entry which is preliminary data.</text>
</comment>
<name>A0A8S9NKL2_BRACR</name>
<evidence type="ECO:0000313" key="2">
    <source>
        <dbReference type="Proteomes" id="UP000712600"/>
    </source>
</evidence>
<accession>A0A8S9NKL2</accession>
<evidence type="ECO:0000313" key="1">
    <source>
        <dbReference type="EMBL" id="KAF3501629.1"/>
    </source>
</evidence>
<dbReference type="AlphaFoldDB" id="A0A8S9NKL2"/>
<protein>
    <submittedName>
        <fullName evidence="1">Uncharacterized protein</fullName>
    </submittedName>
</protein>
<organism evidence="1 2">
    <name type="scientific">Brassica cretica</name>
    <name type="common">Mustard</name>
    <dbReference type="NCBI Taxonomy" id="69181"/>
    <lineage>
        <taxon>Eukaryota</taxon>
        <taxon>Viridiplantae</taxon>
        <taxon>Streptophyta</taxon>
        <taxon>Embryophyta</taxon>
        <taxon>Tracheophyta</taxon>
        <taxon>Spermatophyta</taxon>
        <taxon>Magnoliopsida</taxon>
        <taxon>eudicotyledons</taxon>
        <taxon>Gunneridae</taxon>
        <taxon>Pentapetalae</taxon>
        <taxon>rosids</taxon>
        <taxon>malvids</taxon>
        <taxon>Brassicales</taxon>
        <taxon>Brassicaceae</taxon>
        <taxon>Brassiceae</taxon>
        <taxon>Brassica</taxon>
    </lineage>
</organism>
<dbReference type="EMBL" id="QGKX02001621">
    <property type="protein sequence ID" value="KAF3501629.1"/>
    <property type="molecule type" value="Genomic_DNA"/>
</dbReference>
<gene>
    <name evidence="1" type="ORF">F2Q69_00043106</name>
</gene>
<dbReference type="Proteomes" id="UP000712600">
    <property type="component" value="Unassembled WGS sequence"/>
</dbReference>